<keyword evidence="3" id="KW-0602">Photosynthesis</keyword>
<keyword evidence="4" id="KW-0934">Plastid</keyword>
<dbReference type="GO" id="GO:0016020">
    <property type="term" value="C:membrane"/>
    <property type="evidence" value="ECO:0007669"/>
    <property type="project" value="InterPro"/>
</dbReference>
<dbReference type="EMBL" id="HBER01026738">
    <property type="protein sequence ID" value="CAD8538190.1"/>
    <property type="molecule type" value="Transcribed_RNA"/>
</dbReference>
<proteinExistence type="predicted"/>
<name>A0A7S0J218_9EUKA</name>
<evidence type="ECO:0000256" key="3">
    <source>
        <dbReference type="ARBA" id="ARBA00022531"/>
    </source>
</evidence>
<feature type="binding site" evidence="5">
    <location>
        <position position="98"/>
    </location>
    <ligand>
        <name>chlorophyll a</name>
        <dbReference type="ChEBI" id="CHEBI:58416"/>
        <label>1</label>
    </ligand>
</feature>
<protein>
    <submittedName>
        <fullName evidence="6">Uncharacterized protein</fullName>
    </submittedName>
</protein>
<dbReference type="SUPFAM" id="SSF103511">
    <property type="entry name" value="Chlorophyll a-b binding protein"/>
    <property type="match status" value="1"/>
</dbReference>
<evidence type="ECO:0000256" key="2">
    <source>
        <dbReference type="ARBA" id="ARBA00022528"/>
    </source>
</evidence>
<reference evidence="6" key="1">
    <citation type="submission" date="2021-01" db="EMBL/GenBank/DDBJ databases">
        <authorList>
            <person name="Corre E."/>
            <person name="Pelletier E."/>
            <person name="Niang G."/>
            <person name="Scheremetjew M."/>
            <person name="Finn R."/>
            <person name="Kale V."/>
            <person name="Holt S."/>
            <person name="Cochrane G."/>
            <person name="Meng A."/>
            <person name="Brown T."/>
            <person name="Cohen L."/>
        </authorList>
    </citation>
    <scope>NUCLEOTIDE SEQUENCE</scope>
    <source>
        <strain evidence="6">RCC1130</strain>
    </source>
</reference>
<dbReference type="AlphaFoldDB" id="A0A7S0J218"/>
<feature type="binding site" evidence="5">
    <location>
        <position position="100"/>
    </location>
    <ligand>
        <name>chlorophyll a</name>
        <dbReference type="ChEBI" id="CHEBI:58416"/>
        <label>1</label>
    </ligand>
</feature>
<sequence length="123" mass="13546">MEDMSCKRHALFLVARAPSMCALVSMLVAGRPESARLQERRPRAERATCARRAPADGLWFGEREGSKVVAGDLGFDPLNLMPPDPKAADLMRLKELKNGRLAMLAVMGIFMQYLQTGKAFPAV</sequence>
<gene>
    <name evidence="6" type="ORF">CLEP1334_LOCUS13472</name>
</gene>
<keyword evidence="5" id="KW-0157">Chromophore</keyword>
<keyword evidence="2" id="KW-0150">Chloroplast</keyword>
<dbReference type="GO" id="GO:0009765">
    <property type="term" value="P:photosynthesis, light harvesting"/>
    <property type="evidence" value="ECO:0007669"/>
    <property type="project" value="InterPro"/>
</dbReference>
<dbReference type="Pfam" id="PF00504">
    <property type="entry name" value="Chloroa_b-bind"/>
    <property type="match status" value="1"/>
</dbReference>
<feature type="binding site" evidence="5">
    <location>
        <position position="112"/>
    </location>
    <ligand>
        <name>chlorophyll a</name>
        <dbReference type="ChEBI" id="CHEBI:58416"/>
        <label>1</label>
    </ligand>
</feature>
<organism evidence="6">
    <name type="scientific">Calcidiscus leptoporus</name>
    <dbReference type="NCBI Taxonomy" id="127549"/>
    <lineage>
        <taxon>Eukaryota</taxon>
        <taxon>Haptista</taxon>
        <taxon>Haptophyta</taxon>
        <taxon>Prymnesiophyceae</taxon>
        <taxon>Coccolithales</taxon>
        <taxon>Calcidiscaceae</taxon>
        <taxon>Calcidiscus</taxon>
    </lineage>
</organism>
<feature type="binding site" evidence="5">
    <location>
        <position position="94"/>
    </location>
    <ligand>
        <name>chlorophyll a</name>
        <dbReference type="ChEBI" id="CHEBI:58416"/>
        <label>1</label>
    </ligand>
</feature>
<evidence type="ECO:0000256" key="1">
    <source>
        <dbReference type="ARBA" id="ARBA00004229"/>
    </source>
</evidence>
<dbReference type="Gene3D" id="1.10.3460.10">
    <property type="entry name" value="Chlorophyll a/b binding protein domain"/>
    <property type="match status" value="1"/>
</dbReference>
<dbReference type="GO" id="GO:0016168">
    <property type="term" value="F:chlorophyll binding"/>
    <property type="evidence" value="ECO:0007669"/>
    <property type="project" value="UniProtKB-KW"/>
</dbReference>
<dbReference type="GO" id="GO:0009507">
    <property type="term" value="C:chloroplast"/>
    <property type="evidence" value="ECO:0007669"/>
    <property type="project" value="UniProtKB-SubCell"/>
</dbReference>
<dbReference type="InterPro" id="IPR001344">
    <property type="entry name" value="Chloro_AB-bd_pln"/>
</dbReference>
<dbReference type="InterPro" id="IPR022796">
    <property type="entry name" value="Chloroa_b-bind"/>
</dbReference>
<evidence type="ECO:0000256" key="5">
    <source>
        <dbReference type="PIRSR" id="PIRSR601344-1"/>
    </source>
</evidence>
<evidence type="ECO:0000313" key="6">
    <source>
        <dbReference type="EMBL" id="CAD8538190.1"/>
    </source>
</evidence>
<accession>A0A7S0J218</accession>
<dbReference type="PANTHER" id="PTHR21649">
    <property type="entry name" value="CHLOROPHYLL A/B BINDING PROTEIN"/>
    <property type="match status" value="1"/>
</dbReference>
<feature type="binding site" evidence="5">
    <location>
        <position position="95"/>
    </location>
    <ligand>
        <name>chlorophyll a</name>
        <dbReference type="ChEBI" id="CHEBI:58416"/>
        <label>1</label>
    </ligand>
</feature>
<evidence type="ECO:0000256" key="4">
    <source>
        <dbReference type="ARBA" id="ARBA00022640"/>
    </source>
</evidence>
<comment type="subcellular location">
    <subcellularLocation>
        <location evidence="1">Plastid</location>
        <location evidence="1">Chloroplast</location>
    </subcellularLocation>
</comment>
<keyword evidence="5" id="KW-0148">Chlorophyll</keyword>